<protein>
    <recommendedName>
        <fullName evidence="3">AttH domain-containing protein</fullName>
    </recommendedName>
</protein>
<gene>
    <name evidence="1" type="ORF">PS710_02397</name>
</gene>
<dbReference type="SUPFAM" id="SSF159245">
    <property type="entry name" value="AttH-like"/>
    <property type="match status" value="1"/>
</dbReference>
<sequence>MRREIRSDKVAEQEFEKMPLTPYDEYPVHATPYPMSYLPSSDYAWDDGYYFGVYSIEHGIFLLNGMRIAPNSNVLGAHSSINVRGKQRTLRLSRVWRDDFNTAVGPMRYEFLEPLRTVRLVLEPNDSGMSYDIIWRGLAKPQLSDHHRAVRNGRFTTDQSRFNQVGTATGWIEIDGERFEMNESPWGAVRDRSWGLYESRPPLSGGPQWLPPSPPPTVSRALRFSCFLESEGFSSYFHFHEGPNGENVVLNDAFGTPFEGCLNFGWEGEQLKLVAHHHELKFAPGTRSLTGGELVLTDEKGGVWLHRFEVPLPPHVLGQVGYHIGAWTDGGTIHTYHGPANPAMEWDEYDFSVQPCDHTFPGTGETRKVFGVEHLANFITTTPDGRELKGRAQIEVFLNGAYPRYGFEDQSTVGGLSGRGVA</sequence>
<proteinExistence type="predicted"/>
<dbReference type="AlphaFoldDB" id="A0A5E7C0X0"/>
<evidence type="ECO:0000313" key="1">
    <source>
        <dbReference type="EMBL" id="VVN97640.1"/>
    </source>
</evidence>
<reference evidence="1 2" key="1">
    <citation type="submission" date="2019-09" db="EMBL/GenBank/DDBJ databases">
        <authorList>
            <person name="Chandra G."/>
            <person name="Truman W A."/>
        </authorList>
    </citation>
    <scope>NUCLEOTIDE SEQUENCE [LARGE SCALE GENOMIC DNA]</scope>
    <source>
        <strain evidence="1">PS710</strain>
    </source>
</reference>
<evidence type="ECO:0008006" key="3">
    <source>
        <dbReference type="Google" id="ProtNLM"/>
    </source>
</evidence>
<name>A0A5E7C0X0_PSEFL</name>
<organism evidence="1 2">
    <name type="scientific">Pseudomonas fluorescens</name>
    <dbReference type="NCBI Taxonomy" id="294"/>
    <lineage>
        <taxon>Bacteria</taxon>
        <taxon>Pseudomonadati</taxon>
        <taxon>Pseudomonadota</taxon>
        <taxon>Gammaproteobacteria</taxon>
        <taxon>Pseudomonadales</taxon>
        <taxon>Pseudomonadaceae</taxon>
        <taxon>Pseudomonas</taxon>
    </lineage>
</organism>
<evidence type="ECO:0000313" key="2">
    <source>
        <dbReference type="Proteomes" id="UP000381093"/>
    </source>
</evidence>
<dbReference type="Proteomes" id="UP000381093">
    <property type="component" value="Unassembled WGS sequence"/>
</dbReference>
<dbReference type="EMBL" id="CABVHW010000006">
    <property type="protein sequence ID" value="VVN97640.1"/>
    <property type="molecule type" value="Genomic_DNA"/>
</dbReference>
<accession>A0A5E7C0X0</accession>